<proteinExistence type="predicted"/>
<protein>
    <submittedName>
        <fullName evidence="1">Uncharacterized protein</fullName>
    </submittedName>
</protein>
<dbReference type="GO" id="GO:0006355">
    <property type="term" value="P:regulation of DNA-templated transcription"/>
    <property type="evidence" value="ECO:0007669"/>
    <property type="project" value="InterPro"/>
</dbReference>
<name>A0AAN9JBH0_CLITE</name>
<dbReference type="GO" id="GO:0009725">
    <property type="term" value="P:response to hormone"/>
    <property type="evidence" value="ECO:0007669"/>
    <property type="project" value="InterPro"/>
</dbReference>
<sequence>MASVCGMDGSDATGELESVLLPPRARGTRKLYVDFRALRIPPLILCCVATVKFLADLETDEVYAKLRLITLRNSDLDFEDDVLDGNASEGSKKPASFAKTLTQSDANKSRGFFVPWY</sequence>
<dbReference type="PANTHER" id="PTHR31384:SF160">
    <property type="entry name" value="AUXIN RESPONSE FACTOR 16"/>
    <property type="match status" value="1"/>
</dbReference>
<dbReference type="EMBL" id="JAYKXN010000004">
    <property type="protein sequence ID" value="KAK7295492.1"/>
    <property type="molecule type" value="Genomic_DNA"/>
</dbReference>
<accession>A0AAN9JBH0</accession>
<dbReference type="PANTHER" id="PTHR31384">
    <property type="entry name" value="AUXIN RESPONSE FACTOR 4-RELATED"/>
    <property type="match status" value="1"/>
</dbReference>
<organism evidence="1 2">
    <name type="scientific">Clitoria ternatea</name>
    <name type="common">Butterfly pea</name>
    <dbReference type="NCBI Taxonomy" id="43366"/>
    <lineage>
        <taxon>Eukaryota</taxon>
        <taxon>Viridiplantae</taxon>
        <taxon>Streptophyta</taxon>
        <taxon>Embryophyta</taxon>
        <taxon>Tracheophyta</taxon>
        <taxon>Spermatophyta</taxon>
        <taxon>Magnoliopsida</taxon>
        <taxon>eudicotyledons</taxon>
        <taxon>Gunneridae</taxon>
        <taxon>Pentapetalae</taxon>
        <taxon>rosids</taxon>
        <taxon>fabids</taxon>
        <taxon>Fabales</taxon>
        <taxon>Fabaceae</taxon>
        <taxon>Papilionoideae</taxon>
        <taxon>50 kb inversion clade</taxon>
        <taxon>NPAAA clade</taxon>
        <taxon>indigoferoid/millettioid clade</taxon>
        <taxon>Phaseoleae</taxon>
        <taxon>Clitoria</taxon>
    </lineage>
</organism>
<dbReference type="Proteomes" id="UP001359559">
    <property type="component" value="Unassembled WGS sequence"/>
</dbReference>
<evidence type="ECO:0000313" key="2">
    <source>
        <dbReference type="Proteomes" id="UP001359559"/>
    </source>
</evidence>
<reference evidence="1 2" key="1">
    <citation type="submission" date="2024-01" db="EMBL/GenBank/DDBJ databases">
        <title>The genomes of 5 underutilized Papilionoideae crops provide insights into root nodulation and disease resistance.</title>
        <authorList>
            <person name="Yuan L."/>
        </authorList>
    </citation>
    <scope>NUCLEOTIDE SEQUENCE [LARGE SCALE GENOMIC DNA]</scope>
    <source>
        <strain evidence="1">LY-2023</strain>
        <tissue evidence="1">Leaf</tissue>
    </source>
</reference>
<gene>
    <name evidence="1" type="ORF">RJT34_18401</name>
</gene>
<dbReference type="AlphaFoldDB" id="A0AAN9JBH0"/>
<dbReference type="GO" id="GO:0003677">
    <property type="term" value="F:DNA binding"/>
    <property type="evidence" value="ECO:0007669"/>
    <property type="project" value="InterPro"/>
</dbReference>
<comment type="caution">
    <text evidence="1">The sequence shown here is derived from an EMBL/GenBank/DDBJ whole genome shotgun (WGS) entry which is preliminary data.</text>
</comment>
<keyword evidence="2" id="KW-1185">Reference proteome</keyword>
<evidence type="ECO:0000313" key="1">
    <source>
        <dbReference type="EMBL" id="KAK7295492.1"/>
    </source>
</evidence>
<dbReference type="InterPro" id="IPR044835">
    <property type="entry name" value="ARF_plant"/>
</dbReference>